<feature type="region of interest" description="Disordered" evidence="1">
    <location>
        <begin position="1"/>
        <end position="52"/>
    </location>
</feature>
<organism evidence="2 3">
    <name type="scientific">Chromobacterium violaceum</name>
    <dbReference type="NCBI Taxonomy" id="536"/>
    <lineage>
        <taxon>Bacteria</taxon>
        <taxon>Pseudomonadati</taxon>
        <taxon>Pseudomonadota</taxon>
        <taxon>Betaproteobacteria</taxon>
        <taxon>Neisseriales</taxon>
        <taxon>Chromobacteriaceae</taxon>
        <taxon>Chromobacterium</taxon>
    </lineage>
</organism>
<evidence type="ECO:0000313" key="2">
    <source>
        <dbReference type="EMBL" id="VEB45224.1"/>
    </source>
</evidence>
<protein>
    <submittedName>
        <fullName evidence="2">Uncharacterized protein</fullName>
    </submittedName>
</protein>
<feature type="compositionally biased region" description="Polar residues" evidence="1">
    <location>
        <begin position="85"/>
        <end position="97"/>
    </location>
</feature>
<sequence>MVLPGQNVRSPGKPPCLKSPRAGLSAPSADRADSDIPPPLARPAARRAPTSRKLELRLVGQRGKIQPRARSTGMQAYRLPRANNGRGNMNKPMTATYSPDDDRMRIYARGTLSGPLCAMLEHQGFQLLPEAMVFVSSTGWSLRQEALLLQLCGTIEDDAVWHGDLYLPYIGHMPYRDLPPGTGPGTTRATGRCARRRWPAASIRKRRCCSHCGWRASPCCAVRSPACPPGWRTRKPARPRMVQPAPHPVSAETAAILLPSLPAGGPPGRLSAPPRPNRIRLRIAPIAPVTPFLFEEPGTMRCGWPDGQAWHQQASGLVKIPAWRV</sequence>
<reference evidence="2 3" key="1">
    <citation type="submission" date="2018-12" db="EMBL/GenBank/DDBJ databases">
        <authorList>
            <consortium name="Pathogen Informatics"/>
        </authorList>
    </citation>
    <scope>NUCLEOTIDE SEQUENCE [LARGE SCALE GENOMIC DNA]</scope>
    <source>
        <strain evidence="2 3">NCTC9695</strain>
    </source>
</reference>
<name>A0A3S4IJQ6_CHRVL</name>
<evidence type="ECO:0000256" key="1">
    <source>
        <dbReference type="SAM" id="MobiDB-lite"/>
    </source>
</evidence>
<feature type="region of interest" description="Disordered" evidence="1">
    <location>
        <begin position="79"/>
        <end position="98"/>
    </location>
</feature>
<evidence type="ECO:0000313" key="3">
    <source>
        <dbReference type="Proteomes" id="UP000275777"/>
    </source>
</evidence>
<dbReference type="EMBL" id="LR134182">
    <property type="protein sequence ID" value="VEB45224.1"/>
    <property type="molecule type" value="Genomic_DNA"/>
</dbReference>
<dbReference type="Proteomes" id="UP000275777">
    <property type="component" value="Chromosome"/>
</dbReference>
<gene>
    <name evidence="2" type="ORF">NCTC9695_05734</name>
</gene>
<dbReference type="AlphaFoldDB" id="A0A3S4IJQ6"/>
<accession>A0A3S4IJQ6</accession>
<proteinExistence type="predicted"/>